<proteinExistence type="predicted"/>
<feature type="chain" id="PRO_5001980257" evidence="1">
    <location>
        <begin position="18"/>
        <end position="279"/>
    </location>
</feature>
<sequence>MACVGLLLFFCCFQSYSLTWCSSENGTVQCFQSHPLTCQTRFVDDIGGVLILKNRLSFSVQCDVVTELQIDVEQHVEEIVFKLNNTLLHFPKLSLKYENVTEKTVFVNKLISNSTNNNICGPTTDCEICVQNVCQKCSQNYTLTTRTNGVFCKKSNAKSSFFVCDDRAYIYGLTCCPKDCASYECQYSTTTGVCYRCNSGFYLTPIYTKGVICTACSALDSNCVYCSDANTCTQCKYGYYPYGRYCYSCGNMYQYIVQSALMGIIFMPENVVHVHQPAQ</sequence>
<gene>
    <name evidence="2" type="ORF">EIN_214790</name>
</gene>
<evidence type="ECO:0000313" key="2">
    <source>
        <dbReference type="EMBL" id="ELP90346.1"/>
    </source>
</evidence>
<dbReference type="EMBL" id="KB206487">
    <property type="protein sequence ID" value="ELP90346.1"/>
    <property type="molecule type" value="Genomic_DNA"/>
</dbReference>
<feature type="non-terminal residue" evidence="2">
    <location>
        <position position="279"/>
    </location>
</feature>
<dbReference type="AlphaFoldDB" id="A0A0A1U7M7"/>
<keyword evidence="1" id="KW-0732">Signal</keyword>
<dbReference type="VEuPathDB" id="AmoebaDB:EIN_214790"/>
<dbReference type="GeneID" id="14889331"/>
<feature type="signal peptide" evidence="1">
    <location>
        <begin position="1"/>
        <end position="17"/>
    </location>
</feature>
<keyword evidence="3" id="KW-1185">Reference proteome</keyword>
<dbReference type="Proteomes" id="UP000014680">
    <property type="component" value="Unassembled WGS sequence"/>
</dbReference>
<dbReference type="RefSeq" id="XP_004257117.1">
    <property type="nucleotide sequence ID" value="XM_004257069.1"/>
</dbReference>
<accession>A0A0A1U7M7</accession>
<feature type="non-terminal residue" evidence="2">
    <location>
        <position position="1"/>
    </location>
</feature>
<evidence type="ECO:0000256" key="1">
    <source>
        <dbReference type="SAM" id="SignalP"/>
    </source>
</evidence>
<reference evidence="2 3" key="1">
    <citation type="submission" date="2012-10" db="EMBL/GenBank/DDBJ databases">
        <authorList>
            <person name="Zafar N."/>
            <person name="Inman J."/>
            <person name="Hall N."/>
            <person name="Lorenzi H."/>
            <person name="Caler E."/>
        </authorList>
    </citation>
    <scope>NUCLEOTIDE SEQUENCE [LARGE SCALE GENOMIC DNA]</scope>
    <source>
        <strain evidence="2 3">IP1</strain>
    </source>
</reference>
<dbReference type="InterPro" id="IPR009030">
    <property type="entry name" value="Growth_fac_rcpt_cys_sf"/>
</dbReference>
<dbReference type="KEGG" id="eiv:EIN_214790"/>
<name>A0A0A1U7M7_ENTIV</name>
<protein>
    <submittedName>
        <fullName evidence="2">Uncharacterized protein</fullName>
    </submittedName>
</protein>
<dbReference type="SUPFAM" id="SSF57184">
    <property type="entry name" value="Growth factor receptor domain"/>
    <property type="match status" value="1"/>
</dbReference>
<evidence type="ECO:0000313" key="3">
    <source>
        <dbReference type="Proteomes" id="UP000014680"/>
    </source>
</evidence>
<organism evidence="2 3">
    <name type="scientific">Entamoeba invadens IP1</name>
    <dbReference type="NCBI Taxonomy" id="370355"/>
    <lineage>
        <taxon>Eukaryota</taxon>
        <taxon>Amoebozoa</taxon>
        <taxon>Evosea</taxon>
        <taxon>Archamoebae</taxon>
        <taxon>Mastigamoebida</taxon>
        <taxon>Entamoebidae</taxon>
        <taxon>Entamoeba</taxon>
    </lineage>
</organism>